<dbReference type="RefSeq" id="XP_067922447.1">
    <property type="nucleotide sequence ID" value="XM_068065577.1"/>
</dbReference>
<evidence type="ECO:0000256" key="1">
    <source>
        <dbReference type="SAM" id="Phobius"/>
    </source>
</evidence>
<evidence type="ECO:0000313" key="3">
    <source>
        <dbReference type="Proteomes" id="UP000221165"/>
    </source>
</evidence>
<dbReference type="EMBL" id="MIGC01002616">
    <property type="protein sequence ID" value="PHJ20761.1"/>
    <property type="molecule type" value="Genomic_DNA"/>
</dbReference>
<organism evidence="2 3">
    <name type="scientific">Cystoisospora suis</name>
    <dbReference type="NCBI Taxonomy" id="483139"/>
    <lineage>
        <taxon>Eukaryota</taxon>
        <taxon>Sar</taxon>
        <taxon>Alveolata</taxon>
        <taxon>Apicomplexa</taxon>
        <taxon>Conoidasida</taxon>
        <taxon>Coccidia</taxon>
        <taxon>Eucoccidiorida</taxon>
        <taxon>Eimeriorina</taxon>
        <taxon>Sarcocystidae</taxon>
        <taxon>Cystoisospora</taxon>
    </lineage>
</organism>
<keyword evidence="1" id="KW-0472">Membrane</keyword>
<protein>
    <recommendedName>
        <fullName evidence="4">Transmembrane protein</fullName>
    </recommendedName>
</protein>
<name>A0A2C6K6D8_9APIC</name>
<comment type="caution">
    <text evidence="2">The sequence shown here is derived from an EMBL/GenBank/DDBJ whole genome shotgun (WGS) entry which is preliminary data.</text>
</comment>
<evidence type="ECO:0008006" key="4">
    <source>
        <dbReference type="Google" id="ProtNLM"/>
    </source>
</evidence>
<dbReference type="Proteomes" id="UP000221165">
    <property type="component" value="Unassembled WGS sequence"/>
</dbReference>
<dbReference type="VEuPathDB" id="ToxoDB:CSUI_005401"/>
<gene>
    <name evidence="2" type="ORF">CSUI_005401</name>
</gene>
<reference evidence="2 3" key="1">
    <citation type="journal article" date="2017" name="Int. J. Parasitol.">
        <title>The genome of the protozoan parasite Cystoisospora suis and a reverse vaccinology approach to identify vaccine candidates.</title>
        <authorList>
            <person name="Palmieri N."/>
            <person name="Shrestha A."/>
            <person name="Ruttkowski B."/>
            <person name="Beck T."/>
            <person name="Vogl C."/>
            <person name="Tomley F."/>
            <person name="Blake D.P."/>
            <person name="Joachim A."/>
        </authorList>
    </citation>
    <scope>NUCLEOTIDE SEQUENCE [LARGE SCALE GENOMIC DNA]</scope>
    <source>
        <strain evidence="2 3">Wien I</strain>
    </source>
</reference>
<keyword evidence="3" id="KW-1185">Reference proteome</keyword>
<proteinExistence type="predicted"/>
<keyword evidence="1" id="KW-1133">Transmembrane helix</keyword>
<evidence type="ECO:0000313" key="2">
    <source>
        <dbReference type="EMBL" id="PHJ20761.1"/>
    </source>
</evidence>
<feature type="transmembrane region" description="Helical" evidence="1">
    <location>
        <begin position="92"/>
        <end position="111"/>
    </location>
</feature>
<accession>A0A2C6K6D8</accession>
<sequence length="122" mass="14607">MTVSCSCSRCFRPVCLSISLFIHLHGLDEDKEGKKERKREGKRMKVREREEPVVFLSIHMYVWMYMLCMVVWGPSWVSNVYRRQLKMSRRNVLSFFLPSFFGGTFLSLALPKRNTKRRLRRL</sequence>
<dbReference type="AlphaFoldDB" id="A0A2C6K6D8"/>
<keyword evidence="1" id="KW-0812">Transmembrane</keyword>
<feature type="transmembrane region" description="Helical" evidence="1">
    <location>
        <begin position="53"/>
        <end position="72"/>
    </location>
</feature>
<dbReference type="GeneID" id="94428788"/>